<dbReference type="SUPFAM" id="SSF46689">
    <property type="entry name" value="Homeodomain-like"/>
    <property type="match status" value="1"/>
</dbReference>
<feature type="region of interest" description="Disordered" evidence="9">
    <location>
        <begin position="259"/>
        <end position="279"/>
    </location>
</feature>
<keyword evidence="6 7" id="KW-0539">Nucleus</keyword>
<accession>A0A1J0M5R3</accession>
<dbReference type="Pfam" id="PF00046">
    <property type="entry name" value="Homeodomain"/>
    <property type="match status" value="1"/>
</dbReference>
<protein>
    <submittedName>
        <fullName evidence="11">Homeobox hox lox4</fullName>
    </submittedName>
</protein>
<dbReference type="SMART" id="SM00389">
    <property type="entry name" value="HOX"/>
    <property type="match status" value="1"/>
</dbReference>
<dbReference type="GO" id="GO:0009952">
    <property type="term" value="P:anterior/posterior pattern specification"/>
    <property type="evidence" value="ECO:0007669"/>
    <property type="project" value="TreeGrafter"/>
</dbReference>
<evidence type="ECO:0000256" key="4">
    <source>
        <dbReference type="ARBA" id="ARBA00023125"/>
    </source>
</evidence>
<dbReference type="PANTHER" id="PTHR45659">
    <property type="entry name" value="HOMEOBOX PROTEIN HOX"/>
    <property type="match status" value="1"/>
</dbReference>
<keyword evidence="3" id="KW-0217">Developmental protein</keyword>
<feature type="domain" description="Homeobox" evidence="10">
    <location>
        <begin position="361"/>
        <end position="421"/>
    </location>
</feature>
<dbReference type="PROSITE" id="PS50071">
    <property type="entry name" value="HOMEOBOX_2"/>
    <property type="match status" value="1"/>
</dbReference>
<evidence type="ECO:0000256" key="5">
    <source>
        <dbReference type="ARBA" id="ARBA00023155"/>
    </source>
</evidence>
<dbReference type="InterPro" id="IPR001356">
    <property type="entry name" value="HD"/>
</dbReference>
<dbReference type="GO" id="GO:0005634">
    <property type="term" value="C:nucleus"/>
    <property type="evidence" value="ECO:0007669"/>
    <property type="project" value="UniProtKB-SubCell"/>
</dbReference>
<organism evidence="11">
    <name type="scientific">Wirenia argentea</name>
    <dbReference type="NCBI Taxonomy" id="669229"/>
    <lineage>
        <taxon>Eukaryota</taxon>
        <taxon>Metazoa</taxon>
        <taxon>Spiralia</taxon>
        <taxon>Lophotrochozoa</taxon>
        <taxon>Mollusca</taxon>
        <taxon>Aplacophora</taxon>
        <taxon>Solenogastres</taxon>
        <taxon>Pholidoskepia</taxon>
        <taxon>Gymnomeniidae</taxon>
        <taxon>Wirenia</taxon>
    </lineage>
</organism>
<keyword evidence="5 7" id="KW-0371">Homeobox</keyword>
<name>A0A1J0M5R3_9MOLL</name>
<evidence type="ECO:0000256" key="7">
    <source>
        <dbReference type="PROSITE-ProRule" id="PRU00108"/>
    </source>
</evidence>
<feature type="compositionally biased region" description="Polar residues" evidence="9">
    <location>
        <begin position="329"/>
        <end position="343"/>
    </location>
</feature>
<evidence type="ECO:0000313" key="11">
    <source>
        <dbReference type="EMBL" id="APD15717.1"/>
    </source>
</evidence>
<proteinExistence type="evidence at transcript level"/>
<dbReference type="PANTHER" id="PTHR45659:SF4">
    <property type="entry name" value="HOMEOBOX PROTEIN ABDOMINAL-A"/>
    <property type="match status" value="1"/>
</dbReference>
<evidence type="ECO:0000256" key="6">
    <source>
        <dbReference type="ARBA" id="ARBA00023242"/>
    </source>
</evidence>
<dbReference type="InterPro" id="IPR017970">
    <property type="entry name" value="Homeobox_CS"/>
</dbReference>
<dbReference type="GO" id="GO:0000978">
    <property type="term" value="F:RNA polymerase II cis-regulatory region sequence-specific DNA binding"/>
    <property type="evidence" value="ECO:0007669"/>
    <property type="project" value="TreeGrafter"/>
</dbReference>
<dbReference type="CDD" id="cd00086">
    <property type="entry name" value="homeodomain"/>
    <property type="match status" value="1"/>
</dbReference>
<evidence type="ECO:0000256" key="3">
    <source>
        <dbReference type="ARBA" id="ARBA00022473"/>
    </source>
</evidence>
<dbReference type="InterPro" id="IPR050296">
    <property type="entry name" value="Antp_homeobox"/>
</dbReference>
<evidence type="ECO:0000256" key="2">
    <source>
        <dbReference type="ARBA" id="ARBA00009107"/>
    </source>
</evidence>
<dbReference type="Gene3D" id="1.10.10.60">
    <property type="entry name" value="Homeodomain-like"/>
    <property type="match status" value="1"/>
</dbReference>
<feature type="region of interest" description="Disordered" evidence="9">
    <location>
        <begin position="291"/>
        <end position="348"/>
    </location>
</feature>
<evidence type="ECO:0000256" key="9">
    <source>
        <dbReference type="SAM" id="MobiDB-lite"/>
    </source>
</evidence>
<evidence type="ECO:0000256" key="8">
    <source>
        <dbReference type="RuleBase" id="RU000682"/>
    </source>
</evidence>
<dbReference type="InterPro" id="IPR020479">
    <property type="entry name" value="HD_metazoa"/>
</dbReference>
<dbReference type="GO" id="GO:0000981">
    <property type="term" value="F:DNA-binding transcription factor activity, RNA polymerase II-specific"/>
    <property type="evidence" value="ECO:0007669"/>
    <property type="project" value="InterPro"/>
</dbReference>
<dbReference type="AlphaFoldDB" id="A0A1J0M5R3"/>
<dbReference type="PRINTS" id="PR00024">
    <property type="entry name" value="HOMEOBOX"/>
</dbReference>
<comment type="subcellular location">
    <subcellularLocation>
        <location evidence="1 7 8">Nucleus</location>
    </subcellularLocation>
</comment>
<dbReference type="InterPro" id="IPR001827">
    <property type="entry name" value="Homeobox_Antennapedia_CS"/>
</dbReference>
<dbReference type="PROSITE" id="PS00032">
    <property type="entry name" value="ANTENNAPEDIA"/>
    <property type="match status" value="1"/>
</dbReference>
<reference evidence="11" key="2">
    <citation type="submission" date="2016-06" db="EMBL/GenBank/DDBJ databases">
        <authorList>
            <person name="Kjaerup R.B."/>
            <person name="Dalgaard T.S."/>
            <person name="Juul-Madsen H.R."/>
        </authorList>
    </citation>
    <scope>NUCLEOTIDE SEQUENCE</scope>
</reference>
<dbReference type="EMBL" id="KX365154">
    <property type="protein sequence ID" value="APD15717.1"/>
    <property type="molecule type" value="mRNA"/>
</dbReference>
<gene>
    <name evidence="11" type="primary">Lox4</name>
</gene>
<evidence type="ECO:0000259" key="10">
    <source>
        <dbReference type="PROSITE" id="PS50071"/>
    </source>
</evidence>
<feature type="DNA-binding region" description="Homeobox" evidence="7">
    <location>
        <begin position="363"/>
        <end position="422"/>
    </location>
</feature>
<comment type="similarity">
    <text evidence="2">Belongs to the Antp homeobox family.</text>
</comment>
<evidence type="ECO:0000256" key="1">
    <source>
        <dbReference type="ARBA" id="ARBA00004123"/>
    </source>
</evidence>
<reference evidence="11" key="1">
    <citation type="journal article" date="2016" name="BMC Genomics">
        <title>Comparative transcriptomics enlarges the toolkit of known developmental genes in mollusks.</title>
        <authorList>
            <person name="De Oliveira A.L."/>
            <person name="Wollesen T."/>
            <person name="Kristof A."/>
            <person name="Scherholz M."/>
            <person name="Redl E."/>
            <person name="Todt C."/>
            <person name="Bleidorn C."/>
            <person name="Wanninger A."/>
        </authorList>
    </citation>
    <scope>NUCLEOTIDE SEQUENCE</scope>
</reference>
<dbReference type="PROSITE" id="PS00027">
    <property type="entry name" value="HOMEOBOX_1"/>
    <property type="match status" value="1"/>
</dbReference>
<keyword evidence="4 7" id="KW-0238">DNA-binding</keyword>
<sequence length="449" mass="52494">MNAYFPPTFLTQYSSDTSGYQHNPMPVNYTNYGSLYNRQTFGPVEQPVPAYQRNTGYTEDMTSPYGNGFYPRPMTSPQIHNQTTTDNQTCHDKQLLRADYATSQILEKTPPQNHDTFQRLDKSVLRIDQYNMDKNMRLSVEQFPLDKTIHQTDSPFTVDKTIIPTDHYNLDKSYRTELYNLDKTIPRSDQYNIDKNLHINLPDQYHDLGKTLSRSDIFNDSDINKNIRVDTIQNDDNNLTPNSYKTTYNLDKNSFTIDKNSYNNTEKTFNNLDKNTTYNLDKNSYNIEKSRSEHFTPPHSQCSPWGAQSAKDFSDTPLLTPSPEEPSSKGPTDSNPVPSSPTADDSAPFFPWMAIVGPNSAQRRRGRQTYSRFQTLELEKEFQYNNYLTRKRRIEVAHSLCLTERQIKIWFQNRRMKLKKERQTIKEMNDDMPLKRDIFDEDKMIMNLK</sequence>
<dbReference type="InterPro" id="IPR009057">
    <property type="entry name" value="Homeodomain-like_sf"/>
</dbReference>
<dbReference type="FunFam" id="1.10.10.60:FF:000193">
    <property type="entry name" value="Ultrabithorax, isoform C"/>
    <property type="match status" value="1"/>
</dbReference>